<feature type="chain" id="PRO_5004737996" evidence="2">
    <location>
        <begin position="20"/>
        <end position="143"/>
    </location>
</feature>
<feature type="signal peptide" evidence="2">
    <location>
        <begin position="1"/>
        <end position="19"/>
    </location>
</feature>
<name>V5HH48_IXORI</name>
<dbReference type="EMBL" id="GANP01009921">
    <property type="protein sequence ID" value="JAB74547.1"/>
    <property type="molecule type" value="mRNA"/>
</dbReference>
<protein>
    <submittedName>
        <fullName evidence="3">Putative secreted protein</fullName>
    </submittedName>
</protein>
<feature type="non-terminal residue" evidence="3">
    <location>
        <position position="143"/>
    </location>
</feature>
<organism evidence="3">
    <name type="scientific">Ixodes ricinus</name>
    <name type="common">Common tick</name>
    <name type="synonym">Acarus ricinus</name>
    <dbReference type="NCBI Taxonomy" id="34613"/>
    <lineage>
        <taxon>Eukaryota</taxon>
        <taxon>Metazoa</taxon>
        <taxon>Ecdysozoa</taxon>
        <taxon>Arthropoda</taxon>
        <taxon>Chelicerata</taxon>
        <taxon>Arachnida</taxon>
        <taxon>Acari</taxon>
        <taxon>Parasitiformes</taxon>
        <taxon>Ixodida</taxon>
        <taxon>Ixodoidea</taxon>
        <taxon>Ixodidae</taxon>
        <taxon>Ixodinae</taxon>
        <taxon>Ixodes</taxon>
    </lineage>
</organism>
<feature type="compositionally biased region" description="Basic and acidic residues" evidence="1">
    <location>
        <begin position="113"/>
        <end position="123"/>
    </location>
</feature>
<accession>V5HH48</accession>
<evidence type="ECO:0000256" key="2">
    <source>
        <dbReference type="SAM" id="SignalP"/>
    </source>
</evidence>
<keyword evidence="2" id="KW-0732">Signal</keyword>
<sequence>MQLVLFSLLIFFLATLVDAKAGEKRIDENPQYFKDQDIRKDYWKTKISHRGCTIAHIQDQRVMLNTYACMQSSKKKRKGDPSYEFEQGYALAGDDNGNRVKTTLYATPYRTDPYTHEDRDKDNAMTVSQNKDSETGLKYTVRS</sequence>
<reference evidence="3" key="1">
    <citation type="journal article" date="2015" name="Sci. Rep.">
        <title>Tissue- and time-dependent transcription in Ixodes ricinus salivary glands and midguts when blood feeding on the vertebrate host.</title>
        <authorList>
            <person name="Kotsyfakis M."/>
            <person name="Schwarz A."/>
            <person name="Erhart J."/>
            <person name="Ribeiro J.M."/>
        </authorList>
    </citation>
    <scope>NUCLEOTIDE SEQUENCE</scope>
    <source>
        <tissue evidence="3">Salivary gland and midgut</tissue>
    </source>
</reference>
<dbReference type="AlphaFoldDB" id="V5HH48"/>
<feature type="region of interest" description="Disordered" evidence="1">
    <location>
        <begin position="104"/>
        <end position="143"/>
    </location>
</feature>
<evidence type="ECO:0000256" key="1">
    <source>
        <dbReference type="SAM" id="MobiDB-lite"/>
    </source>
</evidence>
<proteinExistence type="evidence at transcript level"/>
<evidence type="ECO:0000313" key="3">
    <source>
        <dbReference type="EMBL" id="JAB74547.1"/>
    </source>
</evidence>